<keyword evidence="3" id="KW-0964">Secreted</keyword>
<evidence type="ECO:0000256" key="1">
    <source>
        <dbReference type="ARBA" id="ARBA00004613"/>
    </source>
</evidence>
<dbReference type="Proteomes" id="UP000053095">
    <property type="component" value="Unassembled WGS sequence"/>
</dbReference>
<keyword evidence="10" id="KW-0961">Cell wall biogenesis/degradation</keyword>
<organism evidence="14 15">
    <name type="scientific">Talaromyces pinophilus</name>
    <name type="common">Penicillium pinophilum</name>
    <dbReference type="NCBI Taxonomy" id="128442"/>
    <lineage>
        <taxon>Eukaryota</taxon>
        <taxon>Fungi</taxon>
        <taxon>Dikarya</taxon>
        <taxon>Ascomycota</taxon>
        <taxon>Pezizomycotina</taxon>
        <taxon>Eurotiomycetes</taxon>
        <taxon>Eurotiomycetidae</taxon>
        <taxon>Eurotiales</taxon>
        <taxon>Trichocomaceae</taxon>
        <taxon>Talaromyces</taxon>
        <taxon>Talaromyces sect. Talaromyces</taxon>
    </lineage>
</organism>
<evidence type="ECO:0000256" key="7">
    <source>
        <dbReference type="ARBA" id="ARBA00023180"/>
    </source>
</evidence>
<sequence>MAKFLSSLGRATFAVVSFVIVFSSTIITADAAVAGPGSVLVPSIPSPIAQSNNYTVKVRSEGDKQWQSVDLYWTRVMVANVTTGAGIYHNSSVGIFDFDGVIDISIEPRQDLFPSIDSVRIRPLSYDIPWTLNGRTIQLTLSEPANLVVEVNGDVFQVLHLFLNKIDTGDPQQEKNGTVTSFSPGYHQLNQTYKISSGETVYLAPGAVVKGSFLFLNVENARLIGHGIIYGSSLNAVNVSFSNNILVDGPTVLSPLHASVGVGSSHDILIRNLRVISSGQWGDGIDTWCSQNITYEKLFMRTGDDSLAFYLSSSPYSGDSQNITIRDSSVWADVAHPLNVGGFGGNETMSDLTFDNIDILDQHEPQIYYQGCMAMSASNGNIVKNVLFNNIRVENFRMGMLFSFKVAYNSKYDSTAGGTLSNITVRDVEYNGSDSNISIMSGYDKNSLIEFVNFEGLRINGQLIWSGMQKAPWYAVSDYVPMWVDNHVYFKVKASDFVHPGLWHTHNDLERIRTNVLSKIEPWASAYANFRADKYSQANYTMKGPAAVISRGAVSNYSLFSYDAKAAWQNALMWYITKDQAHWERSTTILDAWGSNLTNIIGTDRSLLIGLEGDLFVNAAEIMRWEGNWTEATSAWWGGSGFSIQLYWLFSRQSIPIGQANYGMVSIEALLSFAVYLEDVQLYNYAMDAFIQDNCAGLFATYDSRTGQSIEAGRDQSHTMSGLGWAAYGARVGQSQGVDLYGLGNNLLLKGAEYAAQYNLKETVEYEPNWRRCESVLVDGPWSTISASNRGVTNQRRSGTSYTTNMWLIAS</sequence>
<proteinExistence type="inferred from homology"/>
<dbReference type="InterPro" id="IPR008929">
    <property type="entry name" value="Chondroitin_lyas"/>
</dbReference>
<dbReference type="PANTHER" id="PTHR31736">
    <property type="match status" value="1"/>
</dbReference>
<keyword evidence="5" id="KW-0677">Repeat</keyword>
<name>A0A0B8MYZ4_TALPI</name>
<evidence type="ECO:0000256" key="6">
    <source>
        <dbReference type="ARBA" id="ARBA00022801"/>
    </source>
</evidence>
<keyword evidence="9 13" id="KW-0326">Glycosidase</keyword>
<evidence type="ECO:0000256" key="4">
    <source>
        <dbReference type="ARBA" id="ARBA00022729"/>
    </source>
</evidence>
<comment type="function">
    <text evidence="12">Pectinolytic enzyme involved in the degradation of xylogalacturonan (xga), a galacturonan backbone heavily substituted with xylose, and which is one important component of the hairy regions of pectin. Activity requires a galacturonic acid backbone substituted with xylose.</text>
</comment>
<evidence type="ECO:0000256" key="8">
    <source>
        <dbReference type="ARBA" id="ARBA00023277"/>
    </source>
</evidence>
<dbReference type="InterPro" id="IPR011050">
    <property type="entry name" value="Pectin_lyase_fold/virulence"/>
</dbReference>
<evidence type="ECO:0000256" key="5">
    <source>
        <dbReference type="ARBA" id="ARBA00022737"/>
    </source>
</evidence>
<evidence type="ECO:0000256" key="13">
    <source>
        <dbReference type="RuleBase" id="RU361169"/>
    </source>
</evidence>
<dbReference type="GO" id="GO:0005576">
    <property type="term" value="C:extracellular region"/>
    <property type="evidence" value="ECO:0007669"/>
    <property type="project" value="UniProtKB-SubCell"/>
</dbReference>
<evidence type="ECO:0000256" key="3">
    <source>
        <dbReference type="ARBA" id="ARBA00022525"/>
    </source>
</evidence>
<dbReference type="GO" id="GO:0004650">
    <property type="term" value="F:polygalacturonase activity"/>
    <property type="evidence" value="ECO:0007669"/>
    <property type="project" value="InterPro"/>
</dbReference>
<dbReference type="Pfam" id="PF00295">
    <property type="entry name" value="Glyco_hydro_28"/>
    <property type="match status" value="1"/>
</dbReference>
<reference evidence="15" key="1">
    <citation type="journal article" date="2015" name="Genome Announc.">
        <title>Draft genome sequence of Talaromyces cellulolyticus strain Y-94, a source of lignocellulosic biomass-degrading enzymes.</title>
        <authorList>
            <person name="Fujii T."/>
            <person name="Koike H."/>
            <person name="Sawayama S."/>
            <person name="Yano S."/>
            <person name="Inoue H."/>
        </authorList>
    </citation>
    <scope>NUCLEOTIDE SEQUENCE [LARGE SCALE GENOMIC DNA]</scope>
    <source>
        <strain evidence="15">Y-94</strain>
    </source>
</reference>
<evidence type="ECO:0000256" key="12">
    <source>
        <dbReference type="ARBA" id="ARBA00037278"/>
    </source>
</evidence>
<keyword evidence="6 13" id="KW-0378">Hydrolase</keyword>
<evidence type="ECO:0000256" key="11">
    <source>
        <dbReference type="ARBA" id="ARBA00023326"/>
    </source>
</evidence>
<gene>
    <name evidence="14" type="ORF">TCE0_047r17813</name>
</gene>
<dbReference type="SUPFAM" id="SSF51126">
    <property type="entry name" value="Pectin lyase-like"/>
    <property type="match status" value="1"/>
</dbReference>
<dbReference type="SUPFAM" id="SSF48230">
    <property type="entry name" value="Chondroitin AC/alginate lyase"/>
    <property type="match status" value="1"/>
</dbReference>
<keyword evidence="7" id="KW-0325">Glycoprotein</keyword>
<evidence type="ECO:0000313" key="15">
    <source>
        <dbReference type="Proteomes" id="UP000053095"/>
    </source>
</evidence>
<dbReference type="GO" id="GO:0000272">
    <property type="term" value="P:polysaccharide catabolic process"/>
    <property type="evidence" value="ECO:0007669"/>
    <property type="project" value="UniProtKB-KW"/>
</dbReference>
<dbReference type="InterPro" id="IPR000743">
    <property type="entry name" value="Glyco_hydro_28"/>
</dbReference>
<accession>A0A0B8MYZ4</accession>
<dbReference type="Gene3D" id="1.50.10.100">
    <property type="entry name" value="Chondroitin AC/alginate lyase"/>
    <property type="match status" value="1"/>
</dbReference>
<keyword evidence="8" id="KW-0119">Carbohydrate metabolism</keyword>
<dbReference type="EMBL" id="DF933843">
    <property type="protein sequence ID" value="GAM43200.1"/>
    <property type="molecule type" value="Genomic_DNA"/>
</dbReference>
<dbReference type="AlphaFoldDB" id="A0A0B8MYZ4"/>
<dbReference type="GO" id="GO:0071555">
    <property type="term" value="P:cell wall organization"/>
    <property type="evidence" value="ECO:0007669"/>
    <property type="project" value="UniProtKB-KW"/>
</dbReference>
<keyword evidence="4" id="KW-0732">Signal</keyword>
<evidence type="ECO:0000256" key="9">
    <source>
        <dbReference type="ARBA" id="ARBA00023295"/>
    </source>
</evidence>
<keyword evidence="15" id="KW-1185">Reference proteome</keyword>
<dbReference type="InterPro" id="IPR012334">
    <property type="entry name" value="Pectin_lyas_fold"/>
</dbReference>
<evidence type="ECO:0000256" key="2">
    <source>
        <dbReference type="ARBA" id="ARBA00008834"/>
    </source>
</evidence>
<comment type="similarity">
    <text evidence="2 13">Belongs to the glycosyl hydrolase 28 family.</text>
</comment>
<evidence type="ECO:0000313" key="14">
    <source>
        <dbReference type="EMBL" id="GAM43200.1"/>
    </source>
</evidence>
<evidence type="ECO:0000256" key="10">
    <source>
        <dbReference type="ARBA" id="ARBA00023316"/>
    </source>
</evidence>
<keyword evidence="11" id="KW-0624">Polysaccharide degradation</keyword>
<dbReference type="Gene3D" id="2.160.20.10">
    <property type="entry name" value="Single-stranded right-handed beta-helix, Pectin lyase-like"/>
    <property type="match status" value="1"/>
</dbReference>
<dbReference type="PANTHER" id="PTHR31736:SF9">
    <property type="entry name" value="ENDO-XYLOGALACTURONAN HYDROLASE A-RELATED"/>
    <property type="match status" value="1"/>
</dbReference>
<protein>
    <submittedName>
        <fullName evidence="14">Uncharacterized protein</fullName>
    </submittedName>
</protein>
<comment type="subcellular location">
    <subcellularLocation>
        <location evidence="1">Secreted</location>
    </subcellularLocation>
</comment>